<dbReference type="InterPro" id="IPR042070">
    <property type="entry name" value="PucR_C-HTH_sf"/>
</dbReference>
<feature type="domain" description="CdaR GGDEF-like" evidence="5">
    <location>
        <begin position="151"/>
        <end position="245"/>
    </location>
</feature>
<dbReference type="InterPro" id="IPR041522">
    <property type="entry name" value="CdaR_GGDEF"/>
</dbReference>
<dbReference type="PANTHER" id="PTHR33744">
    <property type="entry name" value="CARBOHYDRATE DIACID REGULATOR"/>
    <property type="match status" value="1"/>
</dbReference>
<dbReference type="PANTHER" id="PTHR33744:SF1">
    <property type="entry name" value="DNA-BINDING TRANSCRIPTIONAL ACTIVATOR ADER"/>
    <property type="match status" value="1"/>
</dbReference>
<dbReference type="InterPro" id="IPR051448">
    <property type="entry name" value="CdaR-like_regulators"/>
</dbReference>
<organism evidence="6 7">
    <name type="scientific">Svornostia abyssi</name>
    <dbReference type="NCBI Taxonomy" id="2898438"/>
    <lineage>
        <taxon>Bacteria</taxon>
        <taxon>Bacillati</taxon>
        <taxon>Actinomycetota</taxon>
        <taxon>Thermoleophilia</taxon>
        <taxon>Solirubrobacterales</taxon>
        <taxon>Baekduiaceae</taxon>
        <taxon>Svornostia</taxon>
    </lineage>
</organism>
<dbReference type="Gene3D" id="1.10.10.2840">
    <property type="entry name" value="PucR C-terminal helix-turn-helix domain"/>
    <property type="match status" value="1"/>
</dbReference>
<evidence type="ECO:0000313" key="7">
    <source>
        <dbReference type="Proteomes" id="UP001058860"/>
    </source>
</evidence>
<dbReference type="EMBL" id="CP088295">
    <property type="protein sequence ID" value="UUY04362.1"/>
    <property type="molecule type" value="Genomic_DNA"/>
</dbReference>
<dbReference type="Pfam" id="PF14361">
    <property type="entry name" value="RsbRD_N"/>
    <property type="match status" value="1"/>
</dbReference>
<feature type="compositionally biased region" description="Low complexity" evidence="2">
    <location>
        <begin position="1"/>
        <end position="36"/>
    </location>
</feature>
<feature type="domain" description="RsbT co-antagonist protein RsbRD N-terminal" evidence="4">
    <location>
        <begin position="55"/>
        <end position="130"/>
    </location>
</feature>
<reference evidence="7" key="1">
    <citation type="submission" date="2021-11" db="EMBL/GenBank/DDBJ databases">
        <title>Cultivation dependent microbiological survey of springs from the worlds oldest radium mine currently devoted to the extraction of radon-saturated water.</title>
        <authorList>
            <person name="Kapinusova G."/>
            <person name="Smrhova T."/>
            <person name="Strejcek M."/>
            <person name="Suman J."/>
            <person name="Jani K."/>
            <person name="Pajer P."/>
            <person name="Uhlik O."/>
        </authorList>
    </citation>
    <scope>NUCLEOTIDE SEQUENCE [LARGE SCALE GENOMIC DNA]</scope>
    <source>
        <strain evidence="7">J379</strain>
    </source>
</reference>
<accession>A0ABY5PIH9</accession>
<dbReference type="Pfam" id="PF17853">
    <property type="entry name" value="GGDEF_2"/>
    <property type="match status" value="1"/>
</dbReference>
<name>A0ABY5PIH9_9ACTN</name>
<evidence type="ECO:0000313" key="6">
    <source>
        <dbReference type="EMBL" id="UUY04362.1"/>
    </source>
</evidence>
<evidence type="ECO:0000259" key="3">
    <source>
        <dbReference type="Pfam" id="PF13556"/>
    </source>
</evidence>
<evidence type="ECO:0000256" key="2">
    <source>
        <dbReference type="SAM" id="MobiDB-lite"/>
    </source>
</evidence>
<proteinExistence type="inferred from homology"/>
<evidence type="ECO:0000259" key="5">
    <source>
        <dbReference type="Pfam" id="PF17853"/>
    </source>
</evidence>
<dbReference type="InterPro" id="IPR025736">
    <property type="entry name" value="PucR_C-HTH_dom"/>
</dbReference>
<keyword evidence="7" id="KW-1185">Reference proteome</keyword>
<dbReference type="Pfam" id="PF13556">
    <property type="entry name" value="HTH_30"/>
    <property type="match status" value="1"/>
</dbReference>
<evidence type="ECO:0000259" key="4">
    <source>
        <dbReference type="Pfam" id="PF14361"/>
    </source>
</evidence>
<dbReference type="InterPro" id="IPR025751">
    <property type="entry name" value="RsbRD_N_dom"/>
</dbReference>
<feature type="domain" description="PucR C-terminal helix-turn-helix" evidence="3">
    <location>
        <begin position="293"/>
        <end position="348"/>
    </location>
</feature>
<dbReference type="Proteomes" id="UP001058860">
    <property type="component" value="Chromosome"/>
</dbReference>
<feature type="region of interest" description="Disordered" evidence="2">
    <location>
        <begin position="1"/>
        <end position="41"/>
    </location>
</feature>
<comment type="similarity">
    <text evidence="1">Belongs to the CdaR family.</text>
</comment>
<sequence length="356" mass="38360">MRSRSSSSPTTRPTSRRCAAARTRTRSSCSPPSAAPGALPHSLGFGPRLEADLAAQHGAHVDALLRTYRLGQQVIFEHVLDDVARGGYDDIRRPADVLRGAAHQLYRYIDRVSPLVAREYADERDRLHGTPRLHLLRRVQAVLAGQPPLGLDYAMDGTHVAVVASGDAAAAIARVADDLGADCLTVLEPSGDRTWGWLHADAHDDVAARLRREDLPGAHAGIGGPCLGVSGFRLAHRQALVAWQVADARGGGVVAARDAMVEALALGDQDLARELVRAELGLLAGPDERSVRLRTTLGAWFAARESVSATAAALEIAPRTVTYRLRRAETLLGHAIAERRAEIETALRLQRLFESR</sequence>
<gene>
    <name evidence="6" type="ORF">LRS13_02175</name>
</gene>
<protein>
    <submittedName>
        <fullName evidence="6">Helix-turn-helix domain-containing protein</fullName>
    </submittedName>
</protein>
<evidence type="ECO:0000256" key="1">
    <source>
        <dbReference type="ARBA" id="ARBA00006754"/>
    </source>
</evidence>
<dbReference type="RefSeq" id="WP_353864847.1">
    <property type="nucleotide sequence ID" value="NZ_CP088295.1"/>
</dbReference>